<dbReference type="EMBL" id="SRLO01001372">
    <property type="protein sequence ID" value="TNN38435.1"/>
    <property type="molecule type" value="Genomic_DNA"/>
</dbReference>
<dbReference type="AlphaFoldDB" id="A0A4Z2FBZ2"/>
<proteinExistence type="predicted"/>
<feature type="compositionally biased region" description="Polar residues" evidence="1">
    <location>
        <begin position="36"/>
        <end position="49"/>
    </location>
</feature>
<dbReference type="Proteomes" id="UP000314294">
    <property type="component" value="Unassembled WGS sequence"/>
</dbReference>
<accession>A0A4Z2FBZ2</accession>
<organism evidence="2 3">
    <name type="scientific">Liparis tanakae</name>
    <name type="common">Tanaka's snailfish</name>
    <dbReference type="NCBI Taxonomy" id="230148"/>
    <lineage>
        <taxon>Eukaryota</taxon>
        <taxon>Metazoa</taxon>
        <taxon>Chordata</taxon>
        <taxon>Craniata</taxon>
        <taxon>Vertebrata</taxon>
        <taxon>Euteleostomi</taxon>
        <taxon>Actinopterygii</taxon>
        <taxon>Neopterygii</taxon>
        <taxon>Teleostei</taxon>
        <taxon>Neoteleostei</taxon>
        <taxon>Acanthomorphata</taxon>
        <taxon>Eupercaria</taxon>
        <taxon>Perciformes</taxon>
        <taxon>Cottioidei</taxon>
        <taxon>Cottales</taxon>
        <taxon>Liparidae</taxon>
        <taxon>Liparis</taxon>
    </lineage>
</organism>
<protein>
    <submittedName>
        <fullName evidence="2">Uncharacterized protein</fullName>
    </submittedName>
</protein>
<reference evidence="2 3" key="1">
    <citation type="submission" date="2019-03" db="EMBL/GenBank/DDBJ databases">
        <title>First draft genome of Liparis tanakae, snailfish: a comprehensive survey of snailfish specific genes.</title>
        <authorList>
            <person name="Kim W."/>
            <person name="Song I."/>
            <person name="Jeong J.-H."/>
            <person name="Kim D."/>
            <person name="Kim S."/>
            <person name="Ryu S."/>
            <person name="Song J.Y."/>
            <person name="Lee S.K."/>
        </authorList>
    </citation>
    <scope>NUCLEOTIDE SEQUENCE [LARGE SCALE GENOMIC DNA]</scope>
    <source>
        <tissue evidence="2">Muscle</tissue>
    </source>
</reference>
<keyword evidence="3" id="KW-1185">Reference proteome</keyword>
<evidence type="ECO:0000256" key="1">
    <source>
        <dbReference type="SAM" id="MobiDB-lite"/>
    </source>
</evidence>
<comment type="caution">
    <text evidence="2">The sequence shown here is derived from an EMBL/GenBank/DDBJ whole genome shotgun (WGS) entry which is preliminary data.</text>
</comment>
<feature type="region of interest" description="Disordered" evidence="1">
    <location>
        <begin position="36"/>
        <end position="62"/>
    </location>
</feature>
<evidence type="ECO:0000313" key="2">
    <source>
        <dbReference type="EMBL" id="TNN38435.1"/>
    </source>
</evidence>
<gene>
    <name evidence="2" type="ORF">EYF80_051411</name>
</gene>
<sequence>MMISEVRFSLGRTTLRDCSWMAPSRPSCLMPTLSRALTTTADTKPSTHSRAPAQRGGSLNTL</sequence>
<evidence type="ECO:0000313" key="3">
    <source>
        <dbReference type="Proteomes" id="UP000314294"/>
    </source>
</evidence>
<name>A0A4Z2FBZ2_9TELE</name>